<dbReference type="EMBL" id="JAEVFJ010000023">
    <property type="protein sequence ID" value="KAH8096649.1"/>
    <property type="molecule type" value="Genomic_DNA"/>
</dbReference>
<sequence length="213" mass="23483">MSVQLEITAPTTRFGRQGADGVRLLSTINWNHVVQFEAENVTKWILFLHHHEHEEAIYLLRAVVAALVAHIDNRHAQSQAFSILSVYAQANLPKVLMGIFCDPGVLPVSNNGSFKASIAYGQTLLTALRVVLQSSQPSTSDDAGVLQCRQQLVSCSESFFQAMWNRRHLIVTVQAVPDRTVQLPDDYATGSAAIQAEITASMGLMAELNRDIR</sequence>
<dbReference type="AlphaFoldDB" id="A0A8K0UL76"/>
<comment type="caution">
    <text evidence="1">The sequence shown here is derived from an EMBL/GenBank/DDBJ whole genome shotgun (WGS) entry which is preliminary data.</text>
</comment>
<keyword evidence="2" id="KW-1185">Reference proteome</keyword>
<evidence type="ECO:0000313" key="2">
    <source>
        <dbReference type="Proteomes" id="UP000813824"/>
    </source>
</evidence>
<reference evidence="1" key="1">
    <citation type="journal article" date="2021" name="New Phytol.">
        <title>Evolutionary innovations through gain and loss of genes in the ectomycorrhizal Boletales.</title>
        <authorList>
            <person name="Wu G."/>
            <person name="Miyauchi S."/>
            <person name="Morin E."/>
            <person name="Kuo A."/>
            <person name="Drula E."/>
            <person name="Varga T."/>
            <person name="Kohler A."/>
            <person name="Feng B."/>
            <person name="Cao Y."/>
            <person name="Lipzen A."/>
            <person name="Daum C."/>
            <person name="Hundley H."/>
            <person name="Pangilinan J."/>
            <person name="Johnson J."/>
            <person name="Barry K."/>
            <person name="LaButti K."/>
            <person name="Ng V."/>
            <person name="Ahrendt S."/>
            <person name="Min B."/>
            <person name="Choi I.G."/>
            <person name="Park H."/>
            <person name="Plett J.M."/>
            <person name="Magnuson J."/>
            <person name="Spatafora J.W."/>
            <person name="Nagy L.G."/>
            <person name="Henrissat B."/>
            <person name="Grigoriev I.V."/>
            <person name="Yang Z.L."/>
            <person name="Xu J."/>
            <person name="Martin F.M."/>
        </authorList>
    </citation>
    <scope>NUCLEOTIDE SEQUENCE</scope>
    <source>
        <strain evidence="1">KKN 215</strain>
    </source>
</reference>
<proteinExistence type="predicted"/>
<gene>
    <name evidence="1" type="ORF">BXZ70DRAFT_1009649</name>
</gene>
<accession>A0A8K0UL76</accession>
<dbReference type="Proteomes" id="UP000813824">
    <property type="component" value="Unassembled WGS sequence"/>
</dbReference>
<protein>
    <submittedName>
        <fullName evidence="1">Uncharacterized protein</fullName>
    </submittedName>
</protein>
<evidence type="ECO:0000313" key="1">
    <source>
        <dbReference type="EMBL" id="KAH8096649.1"/>
    </source>
</evidence>
<name>A0A8K0UL76_9AGAR</name>
<organism evidence="1 2">
    <name type="scientific">Cristinia sonorae</name>
    <dbReference type="NCBI Taxonomy" id="1940300"/>
    <lineage>
        <taxon>Eukaryota</taxon>
        <taxon>Fungi</taxon>
        <taxon>Dikarya</taxon>
        <taxon>Basidiomycota</taxon>
        <taxon>Agaricomycotina</taxon>
        <taxon>Agaricomycetes</taxon>
        <taxon>Agaricomycetidae</taxon>
        <taxon>Agaricales</taxon>
        <taxon>Pleurotineae</taxon>
        <taxon>Stephanosporaceae</taxon>
        <taxon>Cristinia</taxon>
    </lineage>
</organism>